<dbReference type="SUPFAM" id="SSF52540">
    <property type="entry name" value="P-loop containing nucleoside triphosphate hydrolases"/>
    <property type="match status" value="2"/>
</dbReference>
<dbReference type="InterPro" id="IPR027417">
    <property type="entry name" value="P-loop_NTPase"/>
</dbReference>
<name>A0A381XPY4_9ZZZZ</name>
<proteinExistence type="predicted"/>
<dbReference type="InterPro" id="IPR001650">
    <property type="entry name" value="Helicase_C-like"/>
</dbReference>
<dbReference type="SMART" id="SM00490">
    <property type="entry name" value="HELICc"/>
    <property type="match status" value="1"/>
</dbReference>
<feature type="domain" description="Helicase ATP-binding" evidence="2">
    <location>
        <begin position="558"/>
        <end position="722"/>
    </location>
</feature>
<dbReference type="Gene3D" id="3.40.50.10810">
    <property type="entry name" value="Tandem AAA-ATPase domain"/>
    <property type="match status" value="1"/>
</dbReference>
<dbReference type="PROSITE" id="PS51194">
    <property type="entry name" value="HELICASE_CTER"/>
    <property type="match status" value="1"/>
</dbReference>
<organism evidence="4">
    <name type="scientific">marine metagenome</name>
    <dbReference type="NCBI Taxonomy" id="408172"/>
    <lineage>
        <taxon>unclassified sequences</taxon>
        <taxon>metagenomes</taxon>
        <taxon>ecological metagenomes</taxon>
    </lineage>
</organism>
<dbReference type="EMBL" id="UINC01015806">
    <property type="protein sequence ID" value="SVA66293.1"/>
    <property type="molecule type" value="Genomic_DNA"/>
</dbReference>
<dbReference type="InterPro" id="IPR038718">
    <property type="entry name" value="SNF2-like_sf"/>
</dbReference>
<protein>
    <recommendedName>
        <fullName evidence="5">Helicase ATP-binding domain-containing protein</fullName>
    </recommendedName>
</protein>
<accession>A0A381XPY4</accession>
<evidence type="ECO:0000313" key="4">
    <source>
        <dbReference type="EMBL" id="SVA66293.1"/>
    </source>
</evidence>
<dbReference type="PROSITE" id="PS51192">
    <property type="entry name" value="HELICASE_ATP_BIND_1"/>
    <property type="match status" value="1"/>
</dbReference>
<dbReference type="InterPro" id="IPR049730">
    <property type="entry name" value="SNF2/RAD54-like_C"/>
</dbReference>
<dbReference type="GO" id="GO:0005524">
    <property type="term" value="F:ATP binding"/>
    <property type="evidence" value="ECO:0007669"/>
    <property type="project" value="InterPro"/>
</dbReference>
<dbReference type="GO" id="GO:0016787">
    <property type="term" value="F:hydrolase activity"/>
    <property type="evidence" value="ECO:0007669"/>
    <property type="project" value="UniProtKB-KW"/>
</dbReference>
<keyword evidence="1" id="KW-0378">Hydrolase</keyword>
<evidence type="ECO:0000256" key="1">
    <source>
        <dbReference type="ARBA" id="ARBA00022801"/>
    </source>
</evidence>
<dbReference type="InterPro" id="IPR014001">
    <property type="entry name" value="Helicase_ATP-bd"/>
</dbReference>
<dbReference type="Pfam" id="PF00176">
    <property type="entry name" value="SNF2-rel_dom"/>
    <property type="match status" value="1"/>
</dbReference>
<dbReference type="Pfam" id="PF00271">
    <property type="entry name" value="Helicase_C"/>
    <property type="match status" value="1"/>
</dbReference>
<evidence type="ECO:0000259" key="3">
    <source>
        <dbReference type="PROSITE" id="PS51194"/>
    </source>
</evidence>
<dbReference type="AlphaFoldDB" id="A0A381XPY4"/>
<dbReference type="CDD" id="cd18793">
    <property type="entry name" value="SF2_C_SNF"/>
    <property type="match status" value="1"/>
</dbReference>
<gene>
    <name evidence="4" type="ORF">METZ01_LOCUS119147</name>
</gene>
<dbReference type="PANTHER" id="PTHR10799">
    <property type="entry name" value="SNF2/RAD54 HELICASE FAMILY"/>
    <property type="match status" value="1"/>
</dbReference>
<feature type="domain" description="Helicase C-terminal" evidence="3">
    <location>
        <begin position="848"/>
        <end position="957"/>
    </location>
</feature>
<dbReference type="SMART" id="SM00487">
    <property type="entry name" value="DEXDc"/>
    <property type="match status" value="1"/>
</dbReference>
<evidence type="ECO:0000259" key="2">
    <source>
        <dbReference type="PROSITE" id="PS51192"/>
    </source>
</evidence>
<dbReference type="Gene3D" id="3.40.50.300">
    <property type="entry name" value="P-loop containing nucleotide triphosphate hydrolases"/>
    <property type="match status" value="1"/>
</dbReference>
<sequence>MARKDFSQDDWWGGMAKSSGDVRLEDLALVFMKSGRSVPNELMSYANFTRFAEVEQAEKDHQLFKGLEEWMFPPTPVHLDAPRAALRVVGRLVEDTELPGLHKLGVEIHVIRPRTGDRVKTLDDMADLTMRAAHEQELFPSNDWSFIRWSSGVRHDYDTEAELIPLGGAELLKWLGQGGKSGRIDLEGEKKPIQFLGRIIEMEPHLEKAESDLFFTHEVKLPDKKTCTMSEVRFFAGDPTLALIGSEVFLLRNSPSHEVLGNWAKMKRAPVSKLTHRLLTKLRKITTNNGVNWEQLCKTHKATPRFVFEMASDTVRLKLLAKSESDKSLWQWNGHEWVREQSGKQKPNKPEVLDDERLEAAVGWLKRLDWFTPEPGLWVGDANPLFLESLHAAWPDKPDAEYLGDTEFKRLFLQPKRLKPKLIVRGSGIDWLSVSAEWEEEGLKLTERDLQQLAAASGNFVNLPDAGWVQLDQKAVQDAQEAMADLGVDGLSAVEQKVGLEQAAHLDEDGLAKFVPSEELEQLRGRLDEFEGVEHTELPDGIHAELRPYQVEGFSFLCHLAKFKLGGILADDMGLGKTLQTLAWLLWLRTSRRKNAKTKPTLVVCPASVLHNWRRESERFTPKMKVLVLESGRARHNLRKRIPDYDIVVTNYSILRRDLDELSKFAFRAIVLDEAQFIKNPGAQVTKSVKELKADHKLALTGTPIENRMLDLWSIVDFVQPNYLGNQQHFSQVYDLRASEKDENAARLGRKKLSAKLRPLLLRRVKKQVAKDLPDRIEQRLDCELPEEQRKLYLAELKRSREQVMKAVQQKGVAKSKMHVLAALTRLRQICCHPGLVGSDTESGKMETLFELVEPLLEEGHKVLVFSQFVRMLQILEKECSDREMPTYMLTGETKNRQDVVNAFQEAESPSVFLLSLRAAGTGLNLTSASYVVIYDPWWNPAVEAQAIDRTHRIGQT</sequence>
<dbReference type="InterPro" id="IPR000330">
    <property type="entry name" value="SNF2_N"/>
</dbReference>
<feature type="non-terminal residue" evidence="4">
    <location>
        <position position="957"/>
    </location>
</feature>
<evidence type="ECO:0008006" key="5">
    <source>
        <dbReference type="Google" id="ProtNLM"/>
    </source>
</evidence>
<reference evidence="4" key="1">
    <citation type="submission" date="2018-05" db="EMBL/GenBank/DDBJ databases">
        <authorList>
            <person name="Lanie J.A."/>
            <person name="Ng W.-L."/>
            <person name="Kazmierczak K.M."/>
            <person name="Andrzejewski T.M."/>
            <person name="Davidsen T.M."/>
            <person name="Wayne K.J."/>
            <person name="Tettelin H."/>
            <person name="Glass J.I."/>
            <person name="Rusch D."/>
            <person name="Podicherti R."/>
            <person name="Tsui H.-C.T."/>
            <person name="Winkler M.E."/>
        </authorList>
    </citation>
    <scope>NUCLEOTIDE SEQUENCE</scope>
</reference>